<dbReference type="SUPFAM" id="SSF102405">
    <property type="entry name" value="MCP/YpsA-like"/>
    <property type="match status" value="1"/>
</dbReference>
<reference evidence="1 2" key="1">
    <citation type="submission" date="2018-02" db="EMBL/GenBank/DDBJ databases">
        <title>Comparative genomes isolates from brazilian mangrove.</title>
        <authorList>
            <person name="Araujo J.E."/>
            <person name="Taketani R.G."/>
            <person name="Silva M.C.P."/>
            <person name="Loureco M.V."/>
            <person name="Andreote F.D."/>
        </authorList>
    </citation>
    <scope>NUCLEOTIDE SEQUENCE [LARGE SCALE GENOMIC DNA]</scope>
    <source>
        <strain evidence="1 2">Nap-Phe MGV</strain>
    </source>
</reference>
<dbReference type="Gene3D" id="3.40.50.450">
    <property type="match status" value="1"/>
</dbReference>
<proteinExistence type="predicted"/>
<name>A0A2S8GM10_9BACT</name>
<dbReference type="AlphaFoldDB" id="A0A2S8GM10"/>
<protein>
    <submittedName>
        <fullName evidence="1">Uncharacterized protein</fullName>
    </submittedName>
</protein>
<accession>A0A2S8GM10</accession>
<evidence type="ECO:0000313" key="1">
    <source>
        <dbReference type="EMBL" id="PQO45473.1"/>
    </source>
</evidence>
<gene>
    <name evidence="1" type="ORF">C5Y93_13560</name>
</gene>
<dbReference type="Proteomes" id="UP000237819">
    <property type="component" value="Unassembled WGS sequence"/>
</dbReference>
<comment type="caution">
    <text evidence="1">The sequence shown here is derived from an EMBL/GenBank/DDBJ whole genome shotgun (WGS) entry which is preliminary data.</text>
</comment>
<organism evidence="1 2">
    <name type="scientific">Blastopirellula marina</name>
    <dbReference type="NCBI Taxonomy" id="124"/>
    <lineage>
        <taxon>Bacteria</taxon>
        <taxon>Pseudomonadati</taxon>
        <taxon>Planctomycetota</taxon>
        <taxon>Planctomycetia</taxon>
        <taxon>Pirellulales</taxon>
        <taxon>Pirellulaceae</taxon>
        <taxon>Blastopirellula</taxon>
    </lineage>
</organism>
<sequence length="292" mass="32465">MHKHPPKAPLAFRVGIVGHRPNRLQKADLQKLSEVVGQILGVVRDRVTQVGQANASIYEQADPEMRAISPLAEGSDRLFAREALTLGYKLTAVLPFAKSEFEQDFQPEKALEEDSLQAFRSLLEKADPVFQLDGSRTNEGRAYGVAGRTVLFNSDLLIVIWDGERQNKPGGTEETLADAQQAGIPVIWIHAEAGHAWRLLDPSVAWGELKKEDEPQEGQGDFDELGTRIETVLGLPQIASGKHEAKVDSSHKHLANFYREKNPGWKLSVGWKAFRDILGDFKFPRVTFAVKP</sequence>
<evidence type="ECO:0000313" key="2">
    <source>
        <dbReference type="Proteomes" id="UP000237819"/>
    </source>
</evidence>
<dbReference type="EMBL" id="PUHZ01000014">
    <property type="protein sequence ID" value="PQO45473.1"/>
    <property type="molecule type" value="Genomic_DNA"/>
</dbReference>